<proteinExistence type="predicted"/>
<dbReference type="PANTHER" id="PTHR45663:SF11">
    <property type="entry name" value="GEO12009P1"/>
    <property type="match status" value="1"/>
</dbReference>
<evidence type="ECO:0000256" key="3">
    <source>
        <dbReference type="ARBA" id="ARBA00023157"/>
    </source>
</evidence>
<keyword evidence="3" id="KW-1015">Disulfide bond</keyword>
<dbReference type="Pfam" id="PF21352">
    <property type="entry name" value="Zn_ribbon_Thio2"/>
    <property type="match status" value="1"/>
</dbReference>
<keyword evidence="7" id="KW-1185">Reference proteome</keyword>
<dbReference type="NCBIfam" id="NF008229">
    <property type="entry name" value="PRK10996.1"/>
    <property type="match status" value="1"/>
</dbReference>
<evidence type="ECO:0000256" key="2">
    <source>
        <dbReference type="ARBA" id="ARBA00022982"/>
    </source>
</evidence>
<comment type="caution">
    <text evidence="6">The sequence shown here is derived from an EMBL/GenBank/DDBJ whole genome shotgun (WGS) entry which is preliminary data.</text>
</comment>
<dbReference type="EMBL" id="BMYD01000001">
    <property type="protein sequence ID" value="GHA73904.1"/>
    <property type="molecule type" value="Genomic_DNA"/>
</dbReference>
<sequence>MAASRVDAHRVTLAPSRKVSLPAVHDAPLEVPCLHCQALNRVPPARIGEAPNCGRCHSPLFAGRPHALTTATFDAALRGDLPLLVDFWAPWCGPCRTMAPQFEAAAGQLEPRLRLAKVDTEAEPALGQRHGVRSIPTVALFKGGREITRQAGAMSAAQIVAWTRSQGAG</sequence>
<dbReference type="InterPro" id="IPR017937">
    <property type="entry name" value="Thioredoxin_CS"/>
</dbReference>
<protein>
    <submittedName>
        <fullName evidence="6">Thiol reductase thioredoxin</fullName>
    </submittedName>
</protein>
<dbReference type="Pfam" id="PF00085">
    <property type="entry name" value="Thioredoxin"/>
    <property type="match status" value="1"/>
</dbReference>
<dbReference type="PROSITE" id="PS51352">
    <property type="entry name" value="THIOREDOXIN_2"/>
    <property type="match status" value="1"/>
</dbReference>
<dbReference type="GO" id="GO:0045454">
    <property type="term" value="P:cell redox homeostasis"/>
    <property type="evidence" value="ECO:0007669"/>
    <property type="project" value="TreeGrafter"/>
</dbReference>
<feature type="domain" description="Thioredoxin" evidence="5">
    <location>
        <begin position="8"/>
        <end position="168"/>
    </location>
</feature>
<evidence type="ECO:0000259" key="5">
    <source>
        <dbReference type="PROSITE" id="PS51352"/>
    </source>
</evidence>
<dbReference type="InterPro" id="IPR049299">
    <property type="entry name" value="Thio2_N"/>
</dbReference>
<keyword evidence="2" id="KW-0249">Electron transport</keyword>
<accession>A0A918SWI6</accession>
<dbReference type="PROSITE" id="PS00194">
    <property type="entry name" value="THIOREDOXIN_1"/>
    <property type="match status" value="1"/>
</dbReference>
<reference evidence="6" key="1">
    <citation type="journal article" date="2014" name="Int. J. Syst. Evol. Microbiol.">
        <title>Complete genome sequence of Corynebacterium casei LMG S-19264T (=DSM 44701T), isolated from a smear-ripened cheese.</title>
        <authorList>
            <consortium name="US DOE Joint Genome Institute (JGI-PGF)"/>
            <person name="Walter F."/>
            <person name="Albersmeier A."/>
            <person name="Kalinowski J."/>
            <person name="Ruckert C."/>
        </authorList>
    </citation>
    <scope>NUCLEOTIDE SEQUENCE</scope>
    <source>
        <strain evidence="6">KCTC 23077</strain>
    </source>
</reference>
<dbReference type="AlphaFoldDB" id="A0A918SWI6"/>
<dbReference type="CDD" id="cd02947">
    <property type="entry name" value="TRX_family"/>
    <property type="match status" value="1"/>
</dbReference>
<name>A0A918SWI6_9GAMM</name>
<dbReference type="InterPro" id="IPR013766">
    <property type="entry name" value="Thioredoxin_domain"/>
</dbReference>
<evidence type="ECO:0000256" key="4">
    <source>
        <dbReference type="ARBA" id="ARBA00023284"/>
    </source>
</evidence>
<dbReference type="PRINTS" id="PR00421">
    <property type="entry name" value="THIOREDOXIN"/>
</dbReference>
<dbReference type="Proteomes" id="UP000646426">
    <property type="component" value="Unassembled WGS sequence"/>
</dbReference>
<dbReference type="GO" id="GO:0005829">
    <property type="term" value="C:cytosol"/>
    <property type="evidence" value="ECO:0007669"/>
    <property type="project" value="TreeGrafter"/>
</dbReference>
<dbReference type="Gene3D" id="3.40.30.10">
    <property type="entry name" value="Glutaredoxin"/>
    <property type="match status" value="1"/>
</dbReference>
<dbReference type="SUPFAM" id="SSF52833">
    <property type="entry name" value="Thioredoxin-like"/>
    <property type="match status" value="1"/>
</dbReference>
<organism evidence="6 7">
    <name type="scientific">Cognatilysobacter bugurensis</name>
    <dbReference type="NCBI Taxonomy" id="543356"/>
    <lineage>
        <taxon>Bacteria</taxon>
        <taxon>Pseudomonadati</taxon>
        <taxon>Pseudomonadota</taxon>
        <taxon>Gammaproteobacteria</taxon>
        <taxon>Lysobacterales</taxon>
        <taxon>Lysobacteraceae</taxon>
        <taxon>Cognatilysobacter</taxon>
    </lineage>
</organism>
<dbReference type="GO" id="GO:0015035">
    <property type="term" value="F:protein-disulfide reductase activity"/>
    <property type="evidence" value="ECO:0007669"/>
    <property type="project" value="TreeGrafter"/>
</dbReference>
<reference evidence="6" key="2">
    <citation type="submission" date="2020-09" db="EMBL/GenBank/DDBJ databases">
        <authorList>
            <person name="Sun Q."/>
            <person name="Kim S."/>
        </authorList>
    </citation>
    <scope>NUCLEOTIDE SEQUENCE</scope>
    <source>
        <strain evidence="6">KCTC 23077</strain>
    </source>
</reference>
<evidence type="ECO:0000313" key="6">
    <source>
        <dbReference type="EMBL" id="GHA73904.1"/>
    </source>
</evidence>
<dbReference type="Gene3D" id="2.30.30.380">
    <property type="entry name" value="Zn-finger domain of Sec23/24"/>
    <property type="match status" value="1"/>
</dbReference>
<gene>
    <name evidence="6" type="primary">trx</name>
    <name evidence="6" type="ORF">GCM10007067_08490</name>
</gene>
<evidence type="ECO:0000256" key="1">
    <source>
        <dbReference type="ARBA" id="ARBA00022448"/>
    </source>
</evidence>
<dbReference type="InterPro" id="IPR036249">
    <property type="entry name" value="Thioredoxin-like_sf"/>
</dbReference>
<evidence type="ECO:0000313" key="7">
    <source>
        <dbReference type="Proteomes" id="UP000646426"/>
    </source>
</evidence>
<keyword evidence="1" id="KW-0813">Transport</keyword>
<dbReference type="PANTHER" id="PTHR45663">
    <property type="entry name" value="GEO12009P1"/>
    <property type="match status" value="1"/>
</dbReference>
<keyword evidence="4" id="KW-0676">Redox-active center</keyword>